<evidence type="ECO:0000256" key="1">
    <source>
        <dbReference type="ARBA" id="ARBA00022679"/>
    </source>
</evidence>
<evidence type="ECO:0000313" key="10">
    <source>
        <dbReference type="Proteomes" id="UP000298416"/>
    </source>
</evidence>
<comment type="similarity">
    <text evidence="6">Belongs to the protein kinase superfamily.</text>
</comment>
<evidence type="ECO:0000256" key="6">
    <source>
        <dbReference type="RuleBase" id="RU000304"/>
    </source>
</evidence>
<accession>A0A8X8X9K3</accession>
<feature type="region of interest" description="Disordered" evidence="7">
    <location>
        <begin position="312"/>
        <end position="338"/>
    </location>
</feature>
<proteinExistence type="inferred from homology"/>
<reference evidence="9" key="2">
    <citation type="submission" date="2020-08" db="EMBL/GenBank/DDBJ databases">
        <title>Plant Genome Project.</title>
        <authorList>
            <person name="Zhang R.-G."/>
        </authorList>
    </citation>
    <scope>NUCLEOTIDE SEQUENCE</scope>
    <source>
        <strain evidence="9">Huo1</strain>
        <tissue evidence="9">Leaf</tissue>
    </source>
</reference>
<dbReference type="PROSITE" id="PS50011">
    <property type="entry name" value="PROTEIN_KINASE_DOM"/>
    <property type="match status" value="1"/>
</dbReference>
<dbReference type="GO" id="GO:0007165">
    <property type="term" value="P:signal transduction"/>
    <property type="evidence" value="ECO:0007669"/>
    <property type="project" value="TreeGrafter"/>
</dbReference>
<dbReference type="PROSITE" id="PS00107">
    <property type="entry name" value="PROTEIN_KINASE_ATP"/>
    <property type="match status" value="1"/>
</dbReference>
<evidence type="ECO:0000256" key="3">
    <source>
        <dbReference type="ARBA" id="ARBA00022777"/>
    </source>
</evidence>
<dbReference type="InterPro" id="IPR000719">
    <property type="entry name" value="Prot_kinase_dom"/>
</dbReference>
<dbReference type="Pfam" id="PF00069">
    <property type="entry name" value="Pkinase"/>
    <property type="match status" value="1"/>
</dbReference>
<keyword evidence="10" id="KW-1185">Reference proteome</keyword>
<protein>
    <recommendedName>
        <fullName evidence="8">Protein kinase domain-containing protein</fullName>
    </recommendedName>
</protein>
<dbReference type="AlphaFoldDB" id="A0A8X8X9K3"/>
<dbReference type="PROSITE" id="PS00108">
    <property type="entry name" value="PROTEIN_KINASE_ST"/>
    <property type="match status" value="1"/>
</dbReference>
<dbReference type="GO" id="GO:0005524">
    <property type="term" value="F:ATP binding"/>
    <property type="evidence" value="ECO:0007669"/>
    <property type="project" value="UniProtKB-UniRule"/>
</dbReference>
<dbReference type="PANTHER" id="PTHR48011">
    <property type="entry name" value="CCR4-NOT TRANSCRIPTIONAL COMPLEX SUBUNIT CAF120-RELATED"/>
    <property type="match status" value="1"/>
</dbReference>
<dbReference type="InterPro" id="IPR008271">
    <property type="entry name" value="Ser/Thr_kinase_AS"/>
</dbReference>
<dbReference type="EMBL" id="PNBA02000011">
    <property type="protein sequence ID" value="KAG6408709.1"/>
    <property type="molecule type" value="Genomic_DNA"/>
</dbReference>
<evidence type="ECO:0000256" key="5">
    <source>
        <dbReference type="PROSITE-ProRule" id="PRU10141"/>
    </source>
</evidence>
<feature type="binding site" evidence="5">
    <location>
        <position position="50"/>
    </location>
    <ligand>
        <name>ATP</name>
        <dbReference type="ChEBI" id="CHEBI:30616"/>
    </ligand>
</feature>
<evidence type="ECO:0000256" key="7">
    <source>
        <dbReference type="SAM" id="MobiDB-lite"/>
    </source>
</evidence>
<keyword evidence="3" id="KW-0418">Kinase</keyword>
<dbReference type="InterPro" id="IPR052751">
    <property type="entry name" value="Plant_MAPKKK"/>
</dbReference>
<dbReference type="OrthoDB" id="275301at2759"/>
<comment type="caution">
    <text evidence="9">The sequence shown here is derived from an EMBL/GenBank/DDBJ whole genome shotgun (WGS) entry which is preliminary data.</text>
</comment>
<feature type="domain" description="Protein kinase" evidence="8">
    <location>
        <begin position="21"/>
        <end position="265"/>
    </location>
</feature>
<keyword evidence="6" id="KW-0723">Serine/threonine-protein kinase</keyword>
<gene>
    <name evidence="9" type="ORF">SASPL_131728</name>
</gene>
<evidence type="ECO:0000313" key="9">
    <source>
        <dbReference type="EMBL" id="KAG6408709.1"/>
    </source>
</evidence>
<dbReference type="CDD" id="cd06606">
    <property type="entry name" value="STKc_MAPKKK"/>
    <property type="match status" value="1"/>
</dbReference>
<evidence type="ECO:0000256" key="4">
    <source>
        <dbReference type="ARBA" id="ARBA00022840"/>
    </source>
</evidence>
<dbReference type="GO" id="GO:0004674">
    <property type="term" value="F:protein serine/threonine kinase activity"/>
    <property type="evidence" value="ECO:0007669"/>
    <property type="project" value="UniProtKB-KW"/>
</dbReference>
<evidence type="ECO:0000259" key="8">
    <source>
        <dbReference type="PROSITE" id="PS50011"/>
    </source>
</evidence>
<dbReference type="InterPro" id="IPR017441">
    <property type="entry name" value="Protein_kinase_ATP_BS"/>
</dbReference>
<organism evidence="9">
    <name type="scientific">Salvia splendens</name>
    <name type="common">Scarlet sage</name>
    <dbReference type="NCBI Taxonomy" id="180675"/>
    <lineage>
        <taxon>Eukaryota</taxon>
        <taxon>Viridiplantae</taxon>
        <taxon>Streptophyta</taxon>
        <taxon>Embryophyta</taxon>
        <taxon>Tracheophyta</taxon>
        <taxon>Spermatophyta</taxon>
        <taxon>Magnoliopsida</taxon>
        <taxon>eudicotyledons</taxon>
        <taxon>Gunneridae</taxon>
        <taxon>Pentapetalae</taxon>
        <taxon>asterids</taxon>
        <taxon>lamiids</taxon>
        <taxon>Lamiales</taxon>
        <taxon>Lamiaceae</taxon>
        <taxon>Nepetoideae</taxon>
        <taxon>Mentheae</taxon>
        <taxon>Salviinae</taxon>
        <taxon>Salvia</taxon>
        <taxon>Salvia subgen. Calosphace</taxon>
        <taxon>core Calosphace</taxon>
    </lineage>
</organism>
<dbReference type="Proteomes" id="UP000298416">
    <property type="component" value="Unassembled WGS sequence"/>
</dbReference>
<keyword evidence="4 5" id="KW-0067">ATP-binding</keyword>
<dbReference type="SMART" id="SM00220">
    <property type="entry name" value="S_TKc"/>
    <property type="match status" value="1"/>
</dbReference>
<name>A0A8X8X9K3_SALSN</name>
<sequence>MEGGELSHLEDMRGKWQCCEWLKGHVIGSGSFGTVNLAIDTTTGSLFVVKSATTDAGISSLKNEADILHDLDSPYIVKCMGKDGHTLFFEYMGGGSISDMMHKFGGALQEKLIRLYTRQILLGLDFLHRSGIVHSDIKCNNVLVSASGSVKLTDFGCAQRTPPCRGIGGTPLWMAPELLQGHNLDFASDIWSLGCTVIEMATGKPPWDGPSDNPMAAMLRISQGHELPRFPANFSPEGLDFLSKCLDRDPRKRWSSGMLLDHPFLRMGDIALSPTSVLDVAAGYDSDCCHTTDDDEDDDGHDDGFARVIPFSMKPRNDWEDDQSEASSEDGWITVRTS</sequence>
<reference evidence="9" key="1">
    <citation type="submission" date="2018-01" db="EMBL/GenBank/DDBJ databases">
        <authorList>
            <person name="Mao J.F."/>
        </authorList>
    </citation>
    <scope>NUCLEOTIDE SEQUENCE</scope>
    <source>
        <strain evidence="9">Huo1</strain>
        <tissue evidence="9">Leaf</tissue>
    </source>
</reference>
<dbReference type="PANTHER" id="PTHR48011:SF5">
    <property type="entry name" value="PROTEIN KINASE DOMAIN-CONTAINING PROTEIN"/>
    <property type="match status" value="1"/>
</dbReference>
<keyword evidence="2 5" id="KW-0547">Nucleotide-binding</keyword>
<keyword evidence="1" id="KW-0808">Transferase</keyword>
<feature type="compositionally biased region" description="Acidic residues" evidence="7">
    <location>
        <begin position="319"/>
        <end position="328"/>
    </location>
</feature>
<evidence type="ECO:0000256" key="2">
    <source>
        <dbReference type="ARBA" id="ARBA00022741"/>
    </source>
</evidence>